<comment type="caution">
    <text evidence="9">The sequence shown here is derived from an EMBL/GenBank/DDBJ whole genome shotgun (WGS) entry which is preliminary data.</text>
</comment>
<feature type="transmembrane region" description="Helical" evidence="6">
    <location>
        <begin position="287"/>
        <end position="305"/>
    </location>
</feature>
<dbReference type="GO" id="GO:0005886">
    <property type="term" value="C:plasma membrane"/>
    <property type="evidence" value="ECO:0007669"/>
    <property type="project" value="UniProtKB-SubCell"/>
</dbReference>
<comment type="subcellular location">
    <subcellularLocation>
        <location evidence="1">Cell membrane</location>
        <topology evidence="1">Multi-pass membrane protein</topology>
    </subcellularLocation>
</comment>
<keyword evidence="5 6" id="KW-0472">Membrane</keyword>
<evidence type="ECO:0000256" key="3">
    <source>
        <dbReference type="ARBA" id="ARBA00022692"/>
    </source>
</evidence>
<feature type="transmembrane region" description="Helical" evidence="6">
    <location>
        <begin position="510"/>
        <end position="528"/>
    </location>
</feature>
<feature type="transmembrane region" description="Helical" evidence="6">
    <location>
        <begin position="325"/>
        <end position="344"/>
    </location>
</feature>
<evidence type="ECO:0000313" key="9">
    <source>
        <dbReference type="EMBL" id="KAE9636271.1"/>
    </source>
</evidence>
<accession>A0A7C8HFT2</accession>
<keyword evidence="3 6" id="KW-0812">Transmembrane</keyword>
<protein>
    <submittedName>
        <fullName evidence="9">Na+/H+ antiporter NhaC family protein</fullName>
    </submittedName>
</protein>
<evidence type="ECO:0000313" key="10">
    <source>
        <dbReference type="Proteomes" id="UP000483018"/>
    </source>
</evidence>
<evidence type="ECO:0000256" key="5">
    <source>
        <dbReference type="ARBA" id="ARBA00023136"/>
    </source>
</evidence>
<keyword evidence="2" id="KW-1003">Cell membrane</keyword>
<evidence type="ECO:0000256" key="2">
    <source>
        <dbReference type="ARBA" id="ARBA00022475"/>
    </source>
</evidence>
<keyword evidence="4 6" id="KW-1133">Transmembrane helix</keyword>
<feature type="transmembrane region" description="Helical" evidence="6">
    <location>
        <begin position="483"/>
        <end position="504"/>
    </location>
</feature>
<dbReference type="RefSeq" id="WP_158739523.1">
    <property type="nucleotide sequence ID" value="NZ_JAFBEP010000005.1"/>
</dbReference>
<evidence type="ECO:0000256" key="7">
    <source>
        <dbReference type="SAM" id="SignalP"/>
    </source>
</evidence>
<keyword evidence="10" id="KW-1185">Reference proteome</keyword>
<name>A0A7C8HFT2_9FIRM</name>
<gene>
    <name evidence="9" type="ORF">GND95_03900</name>
</gene>
<dbReference type="PANTHER" id="PTHR43478:SF1">
    <property type="entry name" value="NA+_H+ ANTIPORTER NHAC-LIKE C-TERMINAL DOMAIN-CONTAINING PROTEIN"/>
    <property type="match status" value="1"/>
</dbReference>
<feature type="transmembrane region" description="Helical" evidence="6">
    <location>
        <begin position="418"/>
        <end position="437"/>
    </location>
</feature>
<feature type="transmembrane region" description="Helical" evidence="6">
    <location>
        <begin position="225"/>
        <end position="244"/>
    </location>
</feature>
<feature type="signal peptide" evidence="7">
    <location>
        <begin position="1"/>
        <end position="26"/>
    </location>
</feature>
<dbReference type="Pfam" id="PF03553">
    <property type="entry name" value="Na_H_antiporter"/>
    <property type="match status" value="1"/>
</dbReference>
<feature type="transmembrane region" description="Helical" evidence="6">
    <location>
        <begin position="101"/>
        <end position="120"/>
    </location>
</feature>
<feature type="transmembrane region" description="Helical" evidence="6">
    <location>
        <begin position="356"/>
        <end position="377"/>
    </location>
</feature>
<reference evidence="9 10" key="1">
    <citation type="submission" date="2019-12" db="EMBL/GenBank/DDBJ databases">
        <title>Defluviitalea raffinosedens, isolated from a biogas fermenter, genome sequencing and characterization.</title>
        <authorList>
            <person name="Rettenmaier R."/>
            <person name="Schneider M."/>
            <person name="Neuhaus K."/>
            <person name="Liebl W."/>
            <person name="Zverlov V."/>
        </authorList>
    </citation>
    <scope>NUCLEOTIDE SEQUENCE [LARGE SCALE GENOMIC DNA]</scope>
    <source>
        <strain evidence="9 10">249c-K6</strain>
    </source>
</reference>
<proteinExistence type="predicted"/>
<dbReference type="EMBL" id="WSLF01000002">
    <property type="protein sequence ID" value="KAE9636271.1"/>
    <property type="molecule type" value="Genomic_DNA"/>
</dbReference>
<feature type="transmembrane region" description="Helical" evidence="6">
    <location>
        <begin position="389"/>
        <end position="411"/>
    </location>
</feature>
<evidence type="ECO:0000256" key="6">
    <source>
        <dbReference type="SAM" id="Phobius"/>
    </source>
</evidence>
<dbReference type="OrthoDB" id="9762978at2"/>
<evidence type="ECO:0000259" key="8">
    <source>
        <dbReference type="Pfam" id="PF03553"/>
    </source>
</evidence>
<feature type="chain" id="PRO_5028860989" evidence="7">
    <location>
        <begin position="27"/>
        <end position="538"/>
    </location>
</feature>
<sequence>MNRRKFFTLLSVIALIIMTFAVPVFAAEIGEEGYQSNLYGTFWSLLPPIIAIGLALITKEVYSSLFIGIVCGSFMYANFNPITAFTAMFTEGFISSLADSWNVGILIFLVVLGTIVCLINKAGGSAAYGQWASKKIKSRKGAMLSTFALGVLIFVDDYFNCLTVGNVMRPITDKHKVSRAKLAYIVDATAAPICMIAPISSWAAAVTGVVEGYDGLELFIRAIPYNLYSLLTIFMIIFITLMGIEYGPMKKHEDNALLKNDLYTTPDRPFEGQDVEVSAGKGKVKDLIIPVVILIAFCILGMVYTGGILEGVNVVDAFANCDASLGLSLGSSLALIVIMVYYMARKVLSFNDCMECFPNGFKAMVPAILILTFAWTLSGTTSLLGAKEFVSGIFAGSAAGFKIFLPAIVFIVATGMSFATGTSWGTFGILLPIVVAVGLDPELLVISISACLAGAVCGDHCSPISDTTIMSSTGAMCNHINHVSTQLPYALTVAAVSFVGYILAGFIQSAWIILLISIAMLCVVLLGIKTLTTNKANA</sequence>
<feature type="transmembrane region" description="Helical" evidence="6">
    <location>
        <begin position="141"/>
        <end position="159"/>
    </location>
</feature>
<dbReference type="PANTHER" id="PTHR43478">
    <property type="entry name" value="NA+/H+ ANTIPORTER-RELATED"/>
    <property type="match status" value="1"/>
</dbReference>
<evidence type="ECO:0000256" key="4">
    <source>
        <dbReference type="ARBA" id="ARBA00022989"/>
    </source>
</evidence>
<dbReference type="InterPro" id="IPR018461">
    <property type="entry name" value="Na/H_Antiport_NhaC-like_C"/>
</dbReference>
<dbReference type="Proteomes" id="UP000483018">
    <property type="component" value="Unassembled WGS sequence"/>
</dbReference>
<feature type="transmembrane region" description="Helical" evidence="6">
    <location>
        <begin position="65"/>
        <end position="89"/>
    </location>
</feature>
<feature type="transmembrane region" description="Helical" evidence="6">
    <location>
        <begin position="42"/>
        <end position="58"/>
    </location>
</feature>
<dbReference type="AlphaFoldDB" id="A0A7C8HFT2"/>
<organism evidence="9 10">
    <name type="scientific">Defluviitalea raffinosedens</name>
    <dbReference type="NCBI Taxonomy" id="1450156"/>
    <lineage>
        <taxon>Bacteria</taxon>
        <taxon>Bacillati</taxon>
        <taxon>Bacillota</taxon>
        <taxon>Clostridia</taxon>
        <taxon>Lachnospirales</taxon>
        <taxon>Defluviitaleaceae</taxon>
        <taxon>Defluviitalea</taxon>
    </lineage>
</organism>
<evidence type="ECO:0000256" key="1">
    <source>
        <dbReference type="ARBA" id="ARBA00004651"/>
    </source>
</evidence>
<feature type="domain" description="Na+/H+ antiporter NhaC-like C-terminal" evidence="8">
    <location>
        <begin position="210"/>
        <end position="506"/>
    </location>
</feature>
<keyword evidence="7" id="KW-0732">Signal</keyword>